<evidence type="ECO:0000313" key="5">
    <source>
        <dbReference type="Proteomes" id="UP000326852"/>
    </source>
</evidence>
<name>A0A5N6MQR4_9MICC</name>
<keyword evidence="5" id="KW-1185">Reference proteome</keyword>
<dbReference type="Proteomes" id="UP000326852">
    <property type="component" value="Unassembled WGS sequence"/>
</dbReference>
<evidence type="ECO:0000256" key="1">
    <source>
        <dbReference type="ARBA" id="ARBA00006484"/>
    </source>
</evidence>
<dbReference type="InterPro" id="IPR036291">
    <property type="entry name" value="NAD(P)-bd_dom_sf"/>
</dbReference>
<evidence type="ECO:0000256" key="2">
    <source>
        <dbReference type="ARBA" id="ARBA00023002"/>
    </source>
</evidence>
<dbReference type="AlphaFoldDB" id="A0A5N6MQR4"/>
<dbReference type="InterPro" id="IPR020904">
    <property type="entry name" value="Sc_DH/Rdtase_CS"/>
</dbReference>
<dbReference type="InterPro" id="IPR002347">
    <property type="entry name" value="SDR_fam"/>
</dbReference>
<dbReference type="EMBL" id="VTFX01000003">
    <property type="protein sequence ID" value="KAD3720569.1"/>
    <property type="molecule type" value="Genomic_DNA"/>
</dbReference>
<comment type="caution">
    <text evidence="4">The sequence shown here is derived from an EMBL/GenBank/DDBJ whole genome shotgun (WGS) entry which is preliminary data.</text>
</comment>
<accession>A0A5N6MQR4</accession>
<gene>
    <name evidence="4" type="ORF">GD627_07085</name>
</gene>
<dbReference type="GO" id="GO:0006633">
    <property type="term" value="P:fatty acid biosynthetic process"/>
    <property type="evidence" value="ECO:0007669"/>
    <property type="project" value="TreeGrafter"/>
</dbReference>
<evidence type="ECO:0000256" key="3">
    <source>
        <dbReference type="SAM" id="MobiDB-lite"/>
    </source>
</evidence>
<reference evidence="4 5" key="1">
    <citation type="submission" date="2019-08" db="EMBL/GenBank/DDBJ databases">
        <title>Arthrobacter sp. nov., isolated from plateau pika and Tibetan wild ass.</title>
        <authorList>
            <person name="Ge Y."/>
        </authorList>
    </citation>
    <scope>NUCLEOTIDE SEQUENCE [LARGE SCALE GENOMIC DNA]</scope>
    <source>
        <strain evidence="4 5">785</strain>
    </source>
</reference>
<dbReference type="PROSITE" id="PS00061">
    <property type="entry name" value="ADH_SHORT"/>
    <property type="match status" value="1"/>
</dbReference>
<organism evidence="4 5">
    <name type="scientific">Arthrobacter yangruifuii</name>
    <dbReference type="NCBI Taxonomy" id="2606616"/>
    <lineage>
        <taxon>Bacteria</taxon>
        <taxon>Bacillati</taxon>
        <taxon>Actinomycetota</taxon>
        <taxon>Actinomycetes</taxon>
        <taxon>Micrococcales</taxon>
        <taxon>Micrococcaceae</taxon>
        <taxon>Arthrobacter</taxon>
    </lineage>
</organism>
<comment type="similarity">
    <text evidence="1">Belongs to the short-chain dehydrogenases/reductases (SDR) family.</text>
</comment>
<dbReference type="Pfam" id="PF13561">
    <property type="entry name" value="adh_short_C2"/>
    <property type="match status" value="1"/>
</dbReference>
<dbReference type="PRINTS" id="PR00080">
    <property type="entry name" value="SDRFAMILY"/>
</dbReference>
<sequence length="330" mass="34172">MTIPCPRSVPNSNGASKRRAPCPSTTSSRPTEPPELELELPVEARTTAQDAPALQHSDERRLATLGDLFDLRGRGVAVTGGGSGLGLRMGTVLARAGAEVTLIDRDQASLAAAQTALAADGLAVSVRIVDITDFDQVDAAFQQIAAESGLDVVFANAGISAGIGPRLKSGRITDLDQQRWREVLDVNLTGAAFTMSAAARHIRDGAGRIIVTSSLGGVRADPMVGYAYAATKAGVVALVRNAALELAHRGINVNALAPGLFETNIRKANPVAEAMTGDFRKISALGRGGDLSELEGLVVYLASKASSYMTGAVLNLDGGGQHVGPNQVEV</sequence>
<dbReference type="PRINTS" id="PR00081">
    <property type="entry name" value="GDHRDH"/>
</dbReference>
<evidence type="ECO:0000313" key="4">
    <source>
        <dbReference type="EMBL" id="KAD3720569.1"/>
    </source>
</evidence>
<proteinExistence type="inferred from homology"/>
<keyword evidence="2" id="KW-0560">Oxidoreductase</keyword>
<dbReference type="Gene3D" id="3.40.50.720">
    <property type="entry name" value="NAD(P)-binding Rossmann-like Domain"/>
    <property type="match status" value="1"/>
</dbReference>
<dbReference type="PANTHER" id="PTHR42760:SF133">
    <property type="entry name" value="3-OXOACYL-[ACYL-CARRIER-PROTEIN] REDUCTASE"/>
    <property type="match status" value="1"/>
</dbReference>
<dbReference type="GO" id="GO:0048038">
    <property type="term" value="F:quinone binding"/>
    <property type="evidence" value="ECO:0007669"/>
    <property type="project" value="TreeGrafter"/>
</dbReference>
<dbReference type="SUPFAM" id="SSF51735">
    <property type="entry name" value="NAD(P)-binding Rossmann-fold domains"/>
    <property type="match status" value="1"/>
</dbReference>
<protein>
    <submittedName>
        <fullName evidence="4">SDR family oxidoreductase</fullName>
    </submittedName>
</protein>
<dbReference type="PANTHER" id="PTHR42760">
    <property type="entry name" value="SHORT-CHAIN DEHYDROGENASES/REDUCTASES FAMILY MEMBER"/>
    <property type="match status" value="1"/>
</dbReference>
<dbReference type="CDD" id="cd05233">
    <property type="entry name" value="SDR_c"/>
    <property type="match status" value="1"/>
</dbReference>
<feature type="region of interest" description="Disordered" evidence="3">
    <location>
        <begin position="1"/>
        <end position="36"/>
    </location>
</feature>
<dbReference type="FunFam" id="3.40.50.720:FF:000084">
    <property type="entry name" value="Short-chain dehydrogenase reductase"/>
    <property type="match status" value="1"/>
</dbReference>
<dbReference type="GO" id="GO:0016616">
    <property type="term" value="F:oxidoreductase activity, acting on the CH-OH group of donors, NAD or NADP as acceptor"/>
    <property type="evidence" value="ECO:0007669"/>
    <property type="project" value="TreeGrafter"/>
</dbReference>